<evidence type="ECO:0000259" key="25">
    <source>
        <dbReference type="PROSITE" id="PS50878"/>
    </source>
</evidence>
<evidence type="ECO:0000256" key="17">
    <source>
        <dbReference type="ARBA" id="ARBA00023125"/>
    </source>
</evidence>
<dbReference type="Pfam" id="PF17921">
    <property type="entry name" value="Integrase_H2C2"/>
    <property type="match status" value="1"/>
</dbReference>
<feature type="domain" description="Reverse transcriptase" evidence="25">
    <location>
        <begin position="1930"/>
        <end position="2189"/>
    </location>
</feature>
<dbReference type="PANTHER" id="PTHR37984">
    <property type="entry name" value="PROTEIN CBG26694"/>
    <property type="match status" value="1"/>
</dbReference>
<evidence type="ECO:0000256" key="19">
    <source>
        <dbReference type="ARBA" id="ARBA00039658"/>
    </source>
</evidence>
<dbReference type="GO" id="GO:0006508">
    <property type="term" value="P:proteolysis"/>
    <property type="evidence" value="ECO:0007669"/>
    <property type="project" value="UniProtKB-KW"/>
</dbReference>
<dbReference type="PROSITE" id="PS50878">
    <property type="entry name" value="RT_POL"/>
    <property type="match status" value="2"/>
</dbReference>
<evidence type="ECO:0000313" key="28">
    <source>
        <dbReference type="Proteomes" id="UP001274896"/>
    </source>
</evidence>
<feature type="region of interest" description="Disordered" evidence="22">
    <location>
        <begin position="236"/>
        <end position="288"/>
    </location>
</feature>
<comment type="caution">
    <text evidence="27">The sequence shown here is derived from an EMBL/GenBank/DDBJ whole genome shotgun (WGS) entry which is preliminary data.</text>
</comment>
<dbReference type="InterPro" id="IPR021109">
    <property type="entry name" value="Peptidase_aspartic_dom_sf"/>
</dbReference>
<dbReference type="InterPro" id="IPR001878">
    <property type="entry name" value="Znf_CCHC"/>
</dbReference>
<keyword evidence="9" id="KW-0479">Metal-binding</keyword>
<evidence type="ECO:0000256" key="9">
    <source>
        <dbReference type="ARBA" id="ARBA00022723"/>
    </source>
</evidence>
<keyword evidence="5" id="KW-0645">Protease</keyword>
<evidence type="ECO:0000256" key="8">
    <source>
        <dbReference type="ARBA" id="ARBA00022722"/>
    </source>
</evidence>
<dbReference type="EC" id="3.1.26.4" evidence="3"/>
<dbReference type="FunFam" id="3.30.420.10:FF:000032">
    <property type="entry name" value="Retrovirus-related Pol polyprotein from transposon 297-like Protein"/>
    <property type="match status" value="1"/>
</dbReference>
<dbReference type="FunFam" id="3.30.70.270:FF:000020">
    <property type="entry name" value="Transposon Tf2-6 polyprotein-like Protein"/>
    <property type="match status" value="1"/>
</dbReference>
<dbReference type="InterPro" id="IPR005135">
    <property type="entry name" value="Endo/exonuclease/phosphatase"/>
</dbReference>
<evidence type="ECO:0000256" key="21">
    <source>
        <dbReference type="SAM" id="Coils"/>
    </source>
</evidence>
<dbReference type="GO" id="GO:0006310">
    <property type="term" value="P:DNA recombination"/>
    <property type="evidence" value="ECO:0007669"/>
    <property type="project" value="UniProtKB-KW"/>
</dbReference>
<feature type="domain" description="Chromo" evidence="23">
    <location>
        <begin position="1348"/>
        <end position="1406"/>
    </location>
</feature>
<feature type="coiled-coil region" evidence="21">
    <location>
        <begin position="1764"/>
        <end position="1798"/>
    </location>
</feature>
<comment type="subcellular location">
    <subcellularLocation>
        <location evidence="1">Nucleus</location>
    </subcellularLocation>
</comment>
<dbReference type="Proteomes" id="UP001274896">
    <property type="component" value="Unassembled WGS sequence"/>
</dbReference>
<evidence type="ECO:0000256" key="5">
    <source>
        <dbReference type="ARBA" id="ARBA00022670"/>
    </source>
</evidence>
<comment type="similarity">
    <text evidence="2">Belongs to the beta type-B retroviral polymerase family. HERV class-II K(HML-2) pol subfamily.</text>
</comment>
<dbReference type="EMBL" id="JAUCMX010000050">
    <property type="protein sequence ID" value="KAK3506343.1"/>
    <property type="molecule type" value="Genomic_DNA"/>
</dbReference>
<evidence type="ECO:0000259" key="24">
    <source>
        <dbReference type="PROSITE" id="PS50158"/>
    </source>
</evidence>
<dbReference type="SUPFAM" id="SSF56672">
    <property type="entry name" value="DNA/RNA polymerases"/>
    <property type="match status" value="2"/>
</dbReference>
<evidence type="ECO:0000256" key="16">
    <source>
        <dbReference type="ARBA" id="ARBA00022932"/>
    </source>
</evidence>
<dbReference type="InterPro" id="IPR036397">
    <property type="entry name" value="RNaseH_sf"/>
</dbReference>
<feature type="domain" description="Integrase catalytic" evidence="26">
    <location>
        <begin position="1046"/>
        <end position="1205"/>
    </location>
</feature>
<name>A0AAE0UI07_9TELE</name>
<dbReference type="PROSITE" id="PS50158">
    <property type="entry name" value="ZF_CCHC"/>
    <property type="match status" value="1"/>
</dbReference>
<keyword evidence="14" id="KW-0229">DNA integration</keyword>
<dbReference type="Gene3D" id="4.10.60.10">
    <property type="entry name" value="Zinc finger, CCHC-type"/>
    <property type="match status" value="1"/>
</dbReference>
<dbReference type="Pfam" id="PF03732">
    <property type="entry name" value="Retrotrans_gag"/>
    <property type="match status" value="1"/>
</dbReference>
<evidence type="ECO:0000256" key="3">
    <source>
        <dbReference type="ARBA" id="ARBA00012180"/>
    </source>
</evidence>
<dbReference type="PANTHER" id="PTHR37984:SF5">
    <property type="entry name" value="PROTEIN NYNRIN-LIKE"/>
    <property type="match status" value="1"/>
</dbReference>
<dbReference type="InterPro" id="IPR001584">
    <property type="entry name" value="Integrase_cat-core"/>
</dbReference>
<dbReference type="GO" id="GO:0008270">
    <property type="term" value="F:zinc ion binding"/>
    <property type="evidence" value="ECO:0007669"/>
    <property type="project" value="UniProtKB-KW"/>
</dbReference>
<keyword evidence="10" id="KW-0064">Aspartyl protease</keyword>
<dbReference type="GO" id="GO:0004523">
    <property type="term" value="F:RNA-DNA hybrid ribonuclease activity"/>
    <property type="evidence" value="ECO:0007669"/>
    <property type="project" value="UniProtKB-EC"/>
</dbReference>
<keyword evidence="15" id="KW-0695">RNA-directed DNA polymerase</keyword>
<evidence type="ECO:0000256" key="13">
    <source>
        <dbReference type="ARBA" id="ARBA00022842"/>
    </source>
</evidence>
<evidence type="ECO:0000256" key="2">
    <source>
        <dbReference type="ARBA" id="ARBA00010879"/>
    </source>
</evidence>
<dbReference type="Gene3D" id="3.60.10.10">
    <property type="entry name" value="Endonuclease/exonuclease/phosphatase"/>
    <property type="match status" value="1"/>
</dbReference>
<keyword evidence="11" id="KW-0255">Endonuclease</keyword>
<dbReference type="FunFam" id="3.10.20.370:FF:000003">
    <property type="entry name" value="Transposon Tf2-6 polyprotein"/>
    <property type="match status" value="1"/>
</dbReference>
<evidence type="ECO:0000259" key="23">
    <source>
        <dbReference type="PROSITE" id="PS50013"/>
    </source>
</evidence>
<dbReference type="Gene3D" id="1.10.340.70">
    <property type="match status" value="1"/>
</dbReference>
<sequence>MDPASSGAGGAPSQNISPPTDPAELREIIVRQDSLIRAFQAQLEALTAQLSSATATAPRESPIARGESPRLALPDKFDGSADRCRGFLRQCGVFFSHQPGMYSEDGTKCAFLLSLLMGKALEWASAVWDADPLIRASYAHFEEAIREVFEHPAGGKDISVQLMEIRQGSESAADYAIRFRTLAAQSEWNDAALWAVFRAGLNPALQTELACHVEATSLSQFVATAIRLDNLRRQRRTGASDMASARPRVRMDCPGRGDRDPEPMQLGRSRLAEEERRPRGPPRRCYNCGSTGHLSPRCPERAADFQVGDRSLLTSLTIPVSLLFADRCVHVPALIDSGAAVNLVDGAWVEELGISTSPCVPSLRITAIDSQPIGEGYLRRQTEPLGLQVGLFHHERLTFYITSSPENPVILGFPWLRRHDPQISWRAGELTRWSPACLRNCLRNPVSRSCGMCSVEKADTGTHIRLPQPYTDFEGVFSQERASHLPEHQEWDCAIDLLPNTSLPKGRIYPLSLPESKAMEDYIEGALAAGHIRPSTSPAAAGFFFIEKKDGGLRPCIDYRGLNAITVRYPYPLPLVPAALEQLRGARVFTKLDLRSAYNLVRIRKGDEWKTAFHTTHGHYEYCVMPFGLTNAPAVFQALINGVFRDLLGRGVIAYIDDILVYSTSMEEHVGQVREVLARLQRFHLFVKLEKCEFHRTTVTFLGYVISPRGVEMDTNKVRAVAEWPAPATIKELQRFLGFANFYRRFIRSYSSVAAPLTSLLRGKPKKLNWTGQARVAFQRLKDCFTTAPILCHPDPDKPFVVEVDASSSGLGAVLSQRHGDPGKVHPCAFYSRKLTAAEVNYDVGNRELLAIKAALDEWRHWLEGARHPFQVLTDHRNLEYLRGAKRLNPRQARWALFFTRFQFTVSYRPGSKNGKADALSRQSEGAGDLGQPELILPATALLAPVRWDLLGEIRRAHAEEPPPADCPPRRLFVPSQFRTQVMRWVHEAPSSGHPGARRSAQLVSRRFWWPSLGPEVEDFVRQCATCAQARTSRQRPEGLLEPLPVPRRPWSHLSVDFLTDLPDSEGFTAIMVVVDRFSKGCKLVPLKGLPMAMQTADAMFAHVFRNFGLPEDIVSDRGPQFTSRVWRALCARLDIGVSLSSSHHPQSNGQAERLNQEIGRFLRSYCSREQRRWSEFLPWAEYAQNSLTHSSTGLTPFQCVLGYQPPLFPWSGEPSSVPAVEEWYRRSQEVWERAHVRLQRAVRRQRIQADRHRRPHPAYQVGQMVWLSTRNLRLRLPCRKLSPKFIGPFEITRQVNPVAYRLRLPASYRICPTFHASLLKPAHASAGESVVGGDPPPPLDIEGLPAYQVRSLLDSRRLRSRLQYLVDWEGYGPEERSWVDASDILDPSLCEDFHRDHPTRPGAEPPEVFLEGGALSQLARDPTARGSCRPRFEPLPVSAGSNTGKGRELADMMERRKVDILCVQETRWKGSKARSIGAGFKLFYYGVDSKRNGVGVVLKEEFVRNVLEVKRVSDRVMSLKLEFEGVMLNVVSGYAPQVGCELEENERFWSELDEVMESIPTGERVVIGADFNGHVGEGNTGDEEVMGKFGVKERNLEGQMVVDFAKRMDMGVVNTYFQKRAEHRVTYKSGGRRTQVDYILCRRGNLKEISDCKVVVGESVARQHRIVVCRMTFMVCKMKRSKIEKKTKWWKLKKEECCEEFRQKLRQALGGQVVLPDDWETTAEVIRETGRKVLGVSSGWRKEDKETWWWNEEVQDSIQRKRLAKKKWDMDRTEENRQEYKELQRRVKREVSKVKQKAYEELYTRLDTREGEKDLYRLARQRDRDGKDVQQVRVIKDRDGRVLTSEESVQRRWKEYFEELMNEENEREKRVEGVNSVEQKVDKIRKNEVRKALKRMKSGKAVGPDDIPVEVWKCLGEAAVEFLANLFNRVLESERMPEEWRRSVLVPIFKNKGDVQSCSNYRGIKLMSHTMKVWERVVEARLRKVVEICEQQYGFMPRKSTTDAIFALRILMEKYRDGQKELHCVSVDLEKAYNRVPREELWYCMRKSGVAEKYVRVVQDMYERSRTVVRCAVGQTEEFNVEVGLHQGSALSPFLFAIVMDQLSEEVRQESPWTMMFADDIVICSESREQVEENLERWRFALERRGMKVSRSKTEYMCVNEREGSGTVRLQGEEVKKVQEFKYLGSTVQSNGECGKEVKK</sequence>
<evidence type="ECO:0000256" key="14">
    <source>
        <dbReference type="ARBA" id="ARBA00022908"/>
    </source>
</evidence>
<dbReference type="Pfam" id="PF00665">
    <property type="entry name" value="rve"/>
    <property type="match status" value="1"/>
</dbReference>
<dbReference type="GO" id="GO:0003677">
    <property type="term" value="F:DNA binding"/>
    <property type="evidence" value="ECO:0007669"/>
    <property type="project" value="UniProtKB-KW"/>
</dbReference>
<dbReference type="InterPro" id="IPR000477">
    <property type="entry name" value="RT_dom"/>
</dbReference>
<dbReference type="GO" id="GO:0003887">
    <property type="term" value="F:DNA-directed DNA polymerase activity"/>
    <property type="evidence" value="ECO:0007669"/>
    <property type="project" value="UniProtKB-KW"/>
</dbReference>
<dbReference type="InterPro" id="IPR050951">
    <property type="entry name" value="Retrovirus_Pol_polyprotein"/>
</dbReference>
<dbReference type="InterPro" id="IPR023780">
    <property type="entry name" value="Chromo_domain"/>
</dbReference>
<keyword evidence="17" id="KW-0238">DNA-binding</keyword>
<protein>
    <recommendedName>
        <fullName evidence="19">Gypsy retrotransposon integrase-like protein 1</fullName>
        <ecNumber evidence="4">2.7.7.49</ecNumber>
        <ecNumber evidence="3">3.1.26.4</ecNumber>
    </recommendedName>
</protein>
<evidence type="ECO:0000256" key="10">
    <source>
        <dbReference type="ARBA" id="ARBA00022750"/>
    </source>
</evidence>
<dbReference type="SUPFAM" id="SSF54160">
    <property type="entry name" value="Chromo domain-like"/>
    <property type="match status" value="1"/>
</dbReference>
<proteinExistence type="inferred from homology"/>
<dbReference type="CDD" id="cd09274">
    <property type="entry name" value="RNase_HI_RT_Ty3"/>
    <property type="match status" value="1"/>
</dbReference>
<dbReference type="InterPro" id="IPR016197">
    <property type="entry name" value="Chromo-like_dom_sf"/>
</dbReference>
<keyword evidence="13" id="KW-0460">Magnesium</keyword>
<dbReference type="CDD" id="cd00303">
    <property type="entry name" value="retropepsin_like"/>
    <property type="match status" value="1"/>
</dbReference>
<feature type="domain" description="Reverse transcriptase" evidence="25">
    <location>
        <begin position="527"/>
        <end position="706"/>
    </location>
</feature>
<dbReference type="SUPFAM" id="SSF53098">
    <property type="entry name" value="Ribonuclease H-like"/>
    <property type="match status" value="1"/>
</dbReference>
<accession>A0AAE0UI07</accession>
<reference evidence="27" key="1">
    <citation type="submission" date="2023-06" db="EMBL/GenBank/DDBJ databases">
        <title>Male Hemibagrus guttatus genome.</title>
        <authorList>
            <person name="Bian C."/>
        </authorList>
    </citation>
    <scope>NUCLEOTIDE SEQUENCE</scope>
    <source>
        <strain evidence="27">Male_cb2023</strain>
        <tissue evidence="27">Muscle</tissue>
    </source>
</reference>
<feature type="domain" description="CCHC-type" evidence="24">
    <location>
        <begin position="283"/>
        <end position="300"/>
    </location>
</feature>
<dbReference type="PROSITE" id="PS50994">
    <property type="entry name" value="INTEGRASE"/>
    <property type="match status" value="1"/>
</dbReference>
<evidence type="ECO:0000256" key="18">
    <source>
        <dbReference type="ARBA" id="ARBA00023172"/>
    </source>
</evidence>
<evidence type="ECO:0000256" key="7">
    <source>
        <dbReference type="ARBA" id="ARBA00022695"/>
    </source>
</evidence>
<dbReference type="InterPro" id="IPR036691">
    <property type="entry name" value="Endo/exonu/phosph_ase_sf"/>
</dbReference>
<dbReference type="GO" id="GO:0015074">
    <property type="term" value="P:DNA integration"/>
    <property type="evidence" value="ECO:0007669"/>
    <property type="project" value="UniProtKB-KW"/>
</dbReference>
<keyword evidence="12" id="KW-0378">Hydrolase</keyword>
<dbReference type="Pfam" id="PF03372">
    <property type="entry name" value="Exo_endo_phos"/>
    <property type="match status" value="1"/>
</dbReference>
<evidence type="ECO:0000313" key="27">
    <source>
        <dbReference type="EMBL" id="KAK3506343.1"/>
    </source>
</evidence>
<dbReference type="InterPro" id="IPR000953">
    <property type="entry name" value="Chromo/chromo_shadow_dom"/>
</dbReference>
<dbReference type="InterPro" id="IPR043128">
    <property type="entry name" value="Rev_trsase/Diguanyl_cyclase"/>
</dbReference>
<dbReference type="Pfam" id="PF00078">
    <property type="entry name" value="RVT_1"/>
    <property type="match status" value="2"/>
</dbReference>
<dbReference type="Gene3D" id="2.40.50.40">
    <property type="match status" value="1"/>
</dbReference>
<dbReference type="SMART" id="SM00343">
    <property type="entry name" value="ZnF_C2HC"/>
    <property type="match status" value="1"/>
</dbReference>
<dbReference type="CDD" id="cd01650">
    <property type="entry name" value="RT_nLTR_like"/>
    <property type="match status" value="1"/>
</dbReference>
<dbReference type="CDD" id="cd01647">
    <property type="entry name" value="RT_LTR"/>
    <property type="match status" value="1"/>
</dbReference>
<gene>
    <name evidence="27" type="ORF">QTP70_005032</name>
</gene>
<keyword evidence="8" id="KW-0540">Nuclease</keyword>
<keyword evidence="6" id="KW-0808">Transferase</keyword>
<evidence type="ECO:0000256" key="20">
    <source>
        <dbReference type="PROSITE-ProRule" id="PRU00047"/>
    </source>
</evidence>
<dbReference type="InterPro" id="IPR041373">
    <property type="entry name" value="RT_RNaseH"/>
</dbReference>
<dbReference type="InterPro" id="IPR005162">
    <property type="entry name" value="Retrotrans_gag_dom"/>
</dbReference>
<evidence type="ECO:0000259" key="26">
    <source>
        <dbReference type="PROSITE" id="PS50994"/>
    </source>
</evidence>
<feature type="region of interest" description="Disordered" evidence="22">
    <location>
        <begin position="1"/>
        <end position="22"/>
    </location>
</feature>
<evidence type="ECO:0000256" key="4">
    <source>
        <dbReference type="ARBA" id="ARBA00012493"/>
    </source>
</evidence>
<dbReference type="InterPro" id="IPR056924">
    <property type="entry name" value="SH3_Tf2-1"/>
</dbReference>
<dbReference type="SUPFAM" id="SSF56219">
    <property type="entry name" value="DNase I-like"/>
    <property type="match status" value="1"/>
</dbReference>
<dbReference type="EC" id="2.7.7.49" evidence="4"/>
<evidence type="ECO:0000256" key="15">
    <source>
        <dbReference type="ARBA" id="ARBA00022918"/>
    </source>
</evidence>
<evidence type="ECO:0000256" key="6">
    <source>
        <dbReference type="ARBA" id="ARBA00022679"/>
    </source>
</evidence>
<dbReference type="Pfam" id="PF00098">
    <property type="entry name" value="zf-CCHC"/>
    <property type="match status" value="1"/>
</dbReference>
<evidence type="ECO:0000256" key="12">
    <source>
        <dbReference type="ARBA" id="ARBA00022801"/>
    </source>
</evidence>
<dbReference type="InterPro" id="IPR043502">
    <property type="entry name" value="DNA/RNA_pol_sf"/>
</dbReference>
<keyword evidence="20" id="KW-0862">Zinc</keyword>
<dbReference type="Pfam" id="PF00385">
    <property type="entry name" value="Chromo"/>
    <property type="match status" value="1"/>
</dbReference>
<dbReference type="PROSITE" id="PS50013">
    <property type="entry name" value="CHROMO_2"/>
    <property type="match status" value="1"/>
</dbReference>
<dbReference type="InterPro" id="IPR041588">
    <property type="entry name" value="Integrase_H2C2"/>
</dbReference>
<keyword evidence="20" id="KW-0863">Zinc-finger</keyword>
<dbReference type="GO" id="GO:0004190">
    <property type="term" value="F:aspartic-type endopeptidase activity"/>
    <property type="evidence" value="ECO:0007669"/>
    <property type="project" value="UniProtKB-KW"/>
</dbReference>
<dbReference type="Gene3D" id="2.40.70.10">
    <property type="entry name" value="Acid Proteases"/>
    <property type="match status" value="1"/>
</dbReference>
<feature type="region of interest" description="Disordered" evidence="22">
    <location>
        <begin position="1427"/>
        <end position="1447"/>
    </location>
</feature>
<dbReference type="Gene3D" id="3.10.10.10">
    <property type="entry name" value="HIV Type 1 Reverse Transcriptase, subunit A, domain 1"/>
    <property type="match status" value="1"/>
</dbReference>
<dbReference type="Pfam" id="PF17917">
    <property type="entry name" value="RT_RNaseH"/>
    <property type="match status" value="1"/>
</dbReference>
<evidence type="ECO:0000256" key="11">
    <source>
        <dbReference type="ARBA" id="ARBA00022759"/>
    </source>
</evidence>
<evidence type="ECO:0000256" key="22">
    <source>
        <dbReference type="SAM" id="MobiDB-lite"/>
    </source>
</evidence>
<dbReference type="Pfam" id="PF24626">
    <property type="entry name" value="SH3_Tf2-1"/>
    <property type="match status" value="1"/>
</dbReference>
<feature type="compositionally biased region" description="Basic and acidic residues" evidence="22">
    <location>
        <begin position="249"/>
        <end position="262"/>
    </location>
</feature>
<dbReference type="GO" id="GO:0003964">
    <property type="term" value="F:RNA-directed DNA polymerase activity"/>
    <property type="evidence" value="ECO:0007669"/>
    <property type="project" value="UniProtKB-KW"/>
</dbReference>
<dbReference type="SMART" id="SM00298">
    <property type="entry name" value="CHROMO"/>
    <property type="match status" value="1"/>
</dbReference>
<keyword evidence="16" id="KW-0239">DNA-directed DNA polymerase</keyword>
<keyword evidence="7" id="KW-0548">Nucleotidyltransferase</keyword>
<dbReference type="FunFam" id="1.10.340.70:FF:000001">
    <property type="entry name" value="Retrovirus-related Pol polyprotein from transposon gypsy-like Protein"/>
    <property type="match status" value="1"/>
</dbReference>
<keyword evidence="21" id="KW-0175">Coiled coil</keyword>
<dbReference type="GO" id="GO:0005634">
    <property type="term" value="C:nucleus"/>
    <property type="evidence" value="ECO:0007669"/>
    <property type="project" value="UniProtKB-SubCell"/>
</dbReference>
<keyword evidence="18" id="KW-0233">DNA recombination</keyword>
<evidence type="ECO:0000256" key="1">
    <source>
        <dbReference type="ARBA" id="ARBA00004123"/>
    </source>
</evidence>
<dbReference type="Gene3D" id="3.30.70.270">
    <property type="match status" value="3"/>
</dbReference>
<dbReference type="SUPFAM" id="SSF57756">
    <property type="entry name" value="Retrovirus zinc finger-like domains"/>
    <property type="match status" value="1"/>
</dbReference>
<dbReference type="Gene3D" id="3.30.420.10">
    <property type="entry name" value="Ribonuclease H-like superfamily/Ribonuclease H"/>
    <property type="match status" value="1"/>
</dbReference>
<dbReference type="CDD" id="cd09076">
    <property type="entry name" value="L1-EN"/>
    <property type="match status" value="1"/>
</dbReference>
<dbReference type="InterPro" id="IPR012337">
    <property type="entry name" value="RNaseH-like_sf"/>
</dbReference>
<keyword evidence="28" id="KW-1185">Reference proteome</keyword>
<organism evidence="27 28">
    <name type="scientific">Hemibagrus guttatus</name>
    <dbReference type="NCBI Taxonomy" id="175788"/>
    <lineage>
        <taxon>Eukaryota</taxon>
        <taxon>Metazoa</taxon>
        <taxon>Chordata</taxon>
        <taxon>Craniata</taxon>
        <taxon>Vertebrata</taxon>
        <taxon>Euteleostomi</taxon>
        <taxon>Actinopterygii</taxon>
        <taxon>Neopterygii</taxon>
        <taxon>Teleostei</taxon>
        <taxon>Ostariophysi</taxon>
        <taxon>Siluriformes</taxon>
        <taxon>Bagridae</taxon>
        <taxon>Hemibagrus</taxon>
    </lineage>
</organism>
<dbReference type="InterPro" id="IPR036875">
    <property type="entry name" value="Znf_CCHC_sf"/>
</dbReference>